<proteinExistence type="predicted"/>
<reference evidence="2 3" key="1">
    <citation type="journal article" date="2020" name="ISME J.">
        <title>Uncovering the hidden diversity of litter-decomposition mechanisms in mushroom-forming fungi.</title>
        <authorList>
            <person name="Floudas D."/>
            <person name="Bentzer J."/>
            <person name="Ahren D."/>
            <person name="Johansson T."/>
            <person name="Persson P."/>
            <person name="Tunlid A."/>
        </authorList>
    </citation>
    <scope>NUCLEOTIDE SEQUENCE [LARGE SCALE GENOMIC DNA]</scope>
    <source>
        <strain evidence="2 3">CBS 146.42</strain>
    </source>
</reference>
<protein>
    <submittedName>
        <fullName evidence="2">Uncharacterized protein</fullName>
    </submittedName>
</protein>
<organism evidence="2 3">
    <name type="scientific">Leucocoprinus leucothites</name>
    <dbReference type="NCBI Taxonomy" id="201217"/>
    <lineage>
        <taxon>Eukaryota</taxon>
        <taxon>Fungi</taxon>
        <taxon>Dikarya</taxon>
        <taxon>Basidiomycota</taxon>
        <taxon>Agaricomycotina</taxon>
        <taxon>Agaricomycetes</taxon>
        <taxon>Agaricomycetidae</taxon>
        <taxon>Agaricales</taxon>
        <taxon>Agaricineae</taxon>
        <taxon>Agaricaceae</taxon>
        <taxon>Leucocoprinus</taxon>
    </lineage>
</organism>
<accession>A0A8H5CR97</accession>
<name>A0A8H5CR97_9AGAR</name>
<gene>
    <name evidence="2" type="ORF">D9756_010913</name>
</gene>
<feature type="compositionally biased region" description="Basic and acidic residues" evidence="1">
    <location>
        <begin position="1"/>
        <end position="17"/>
    </location>
</feature>
<feature type="compositionally biased region" description="Gly residues" evidence="1">
    <location>
        <begin position="29"/>
        <end position="38"/>
    </location>
</feature>
<sequence>MPSRQEHDTIRDDEPVKKKVRAKQRSDAPGGGLGGPGGYRPHVQKGRLTSGPGPGPNGMSMPPQQQRAGGRMVVDVIRGQGMMESQAYS</sequence>
<evidence type="ECO:0000313" key="2">
    <source>
        <dbReference type="EMBL" id="KAF5345954.1"/>
    </source>
</evidence>
<keyword evidence="3" id="KW-1185">Reference proteome</keyword>
<dbReference type="Proteomes" id="UP000559027">
    <property type="component" value="Unassembled WGS sequence"/>
</dbReference>
<comment type="caution">
    <text evidence="2">The sequence shown here is derived from an EMBL/GenBank/DDBJ whole genome shotgun (WGS) entry which is preliminary data.</text>
</comment>
<feature type="region of interest" description="Disordered" evidence="1">
    <location>
        <begin position="1"/>
        <end position="89"/>
    </location>
</feature>
<evidence type="ECO:0000256" key="1">
    <source>
        <dbReference type="SAM" id="MobiDB-lite"/>
    </source>
</evidence>
<evidence type="ECO:0000313" key="3">
    <source>
        <dbReference type="Proteomes" id="UP000559027"/>
    </source>
</evidence>
<dbReference type="AlphaFoldDB" id="A0A8H5CR97"/>
<dbReference type="EMBL" id="JAACJO010000037">
    <property type="protein sequence ID" value="KAF5345954.1"/>
    <property type="molecule type" value="Genomic_DNA"/>
</dbReference>